<comment type="caution">
    <text evidence="2">The sequence shown here is derived from an EMBL/GenBank/DDBJ whole genome shotgun (WGS) entry which is preliminary data.</text>
</comment>
<protein>
    <submittedName>
        <fullName evidence="2">Uncharacterized protein</fullName>
    </submittedName>
</protein>
<dbReference type="EMBL" id="JBCEZU010000221">
    <property type="protein sequence ID" value="KAK9522088.1"/>
    <property type="molecule type" value="Genomic_DNA"/>
</dbReference>
<evidence type="ECO:0000313" key="2">
    <source>
        <dbReference type="EMBL" id="KAK9522088.1"/>
    </source>
</evidence>
<dbReference type="AlphaFoldDB" id="A0AAW1EHV6"/>
<dbReference type="Proteomes" id="UP001488805">
    <property type="component" value="Unassembled WGS sequence"/>
</dbReference>
<feature type="region of interest" description="Disordered" evidence="1">
    <location>
        <begin position="23"/>
        <end position="81"/>
    </location>
</feature>
<keyword evidence="3" id="KW-1185">Reference proteome</keyword>
<accession>A0AAW1EHV6</accession>
<name>A0AAW1EHV6_ZOAVI</name>
<reference evidence="2 3" key="1">
    <citation type="journal article" date="2024" name="Genome Biol. Evol.">
        <title>Chromosome-level genome assembly of the viviparous eelpout Zoarces viviparus.</title>
        <authorList>
            <person name="Fuhrmann N."/>
            <person name="Brasseur M.V."/>
            <person name="Bakowski C.E."/>
            <person name="Podsiadlowski L."/>
            <person name="Prost S."/>
            <person name="Krehenwinkel H."/>
            <person name="Mayer C."/>
        </authorList>
    </citation>
    <scope>NUCLEOTIDE SEQUENCE [LARGE SCALE GENOMIC DNA]</scope>
    <source>
        <strain evidence="2">NO-MEL_2022_Ind0_liver</strain>
    </source>
</reference>
<sequence>MKAETHCCSITYQESLESSRCIKNKKGGSIPMHNRANAGRMHSKDRLHAPLPQSSRSAPKPGPVNKAQRLTEPAASGGDLL</sequence>
<proteinExistence type="predicted"/>
<evidence type="ECO:0000256" key="1">
    <source>
        <dbReference type="SAM" id="MobiDB-lite"/>
    </source>
</evidence>
<evidence type="ECO:0000313" key="3">
    <source>
        <dbReference type="Proteomes" id="UP001488805"/>
    </source>
</evidence>
<gene>
    <name evidence="2" type="ORF">VZT92_018578</name>
</gene>
<organism evidence="2 3">
    <name type="scientific">Zoarces viviparus</name>
    <name type="common">Viviparous eelpout</name>
    <name type="synonym">Blennius viviparus</name>
    <dbReference type="NCBI Taxonomy" id="48416"/>
    <lineage>
        <taxon>Eukaryota</taxon>
        <taxon>Metazoa</taxon>
        <taxon>Chordata</taxon>
        <taxon>Craniata</taxon>
        <taxon>Vertebrata</taxon>
        <taxon>Euteleostomi</taxon>
        <taxon>Actinopterygii</taxon>
        <taxon>Neopterygii</taxon>
        <taxon>Teleostei</taxon>
        <taxon>Neoteleostei</taxon>
        <taxon>Acanthomorphata</taxon>
        <taxon>Eupercaria</taxon>
        <taxon>Perciformes</taxon>
        <taxon>Cottioidei</taxon>
        <taxon>Zoarcales</taxon>
        <taxon>Zoarcidae</taxon>
        <taxon>Zoarcinae</taxon>
        <taxon>Zoarces</taxon>
    </lineage>
</organism>